<dbReference type="GO" id="GO:0008831">
    <property type="term" value="F:dTDP-4-dehydrorhamnose reductase activity"/>
    <property type="evidence" value="ECO:0007669"/>
    <property type="project" value="TreeGrafter"/>
</dbReference>
<sequence length="304" mass="34477">MKILITGISGMLGIDLYQTLREEYEVTGLDRRDFPCSPSPSVNKIDITDLEAVKELFSRLTPHFVIHAAAYTDVDGCEKDADKAYKVNALGTRNIALACQKLDIPLLYMSTDFVFRGDKEIPYDEFDEPAPMNIYGKSKLAGESYIKSFLSRYFIVRSSWLYGRWGKNFVATILKLAREKPVLKVVDDQVGSPTYTKDLSQQIKRLVATELYGIYHITNSGRCSWYEFAQEILKLAGIKGVKVAPITSEELARPAPRPKFSVLENCCLRLSLGNGMRHWNEALKDYVEDHLDCRCQAQPKQSRP</sequence>
<evidence type="ECO:0000259" key="1">
    <source>
        <dbReference type="Pfam" id="PF04321"/>
    </source>
</evidence>
<comment type="caution">
    <text evidence="2">The sequence shown here is derived from an EMBL/GenBank/DDBJ whole genome shotgun (WGS) entry which is preliminary data.</text>
</comment>
<dbReference type="CDD" id="cd05254">
    <property type="entry name" value="dTDP_HR_like_SDR_e"/>
    <property type="match status" value="1"/>
</dbReference>
<dbReference type="Gene3D" id="3.40.50.720">
    <property type="entry name" value="NAD(P)-binding Rossmann-like Domain"/>
    <property type="match status" value="1"/>
</dbReference>
<dbReference type="SUPFAM" id="SSF51735">
    <property type="entry name" value="NAD(P)-binding Rossmann-fold domains"/>
    <property type="match status" value="1"/>
</dbReference>
<protein>
    <recommendedName>
        <fullName evidence="1">RmlD-like substrate binding domain-containing protein</fullName>
    </recommendedName>
</protein>
<evidence type="ECO:0000313" key="2">
    <source>
        <dbReference type="EMBL" id="KKM07937.1"/>
    </source>
</evidence>
<dbReference type="GO" id="GO:0005829">
    <property type="term" value="C:cytosol"/>
    <property type="evidence" value="ECO:0007669"/>
    <property type="project" value="TreeGrafter"/>
</dbReference>
<dbReference type="FunFam" id="3.40.50.720:FF:000159">
    <property type="entry name" value="dTDP-4-dehydrorhamnose reductase"/>
    <property type="match status" value="1"/>
</dbReference>
<dbReference type="InterPro" id="IPR036291">
    <property type="entry name" value="NAD(P)-bd_dom_sf"/>
</dbReference>
<dbReference type="PANTHER" id="PTHR10491">
    <property type="entry name" value="DTDP-4-DEHYDRORHAMNOSE REDUCTASE"/>
    <property type="match status" value="1"/>
</dbReference>
<organism evidence="2">
    <name type="scientific">marine sediment metagenome</name>
    <dbReference type="NCBI Taxonomy" id="412755"/>
    <lineage>
        <taxon>unclassified sequences</taxon>
        <taxon>metagenomes</taxon>
        <taxon>ecological metagenomes</taxon>
    </lineage>
</organism>
<name>A0A0F9HXZ3_9ZZZZ</name>
<dbReference type="Gene3D" id="3.90.25.10">
    <property type="entry name" value="UDP-galactose 4-epimerase, domain 1"/>
    <property type="match status" value="1"/>
</dbReference>
<dbReference type="PANTHER" id="PTHR10491:SF4">
    <property type="entry name" value="METHIONINE ADENOSYLTRANSFERASE 2 SUBUNIT BETA"/>
    <property type="match status" value="1"/>
</dbReference>
<feature type="domain" description="RmlD-like substrate binding" evidence="1">
    <location>
        <begin position="1"/>
        <end position="289"/>
    </location>
</feature>
<dbReference type="AlphaFoldDB" id="A0A0F9HXZ3"/>
<proteinExistence type="predicted"/>
<reference evidence="2" key="1">
    <citation type="journal article" date="2015" name="Nature">
        <title>Complex archaea that bridge the gap between prokaryotes and eukaryotes.</title>
        <authorList>
            <person name="Spang A."/>
            <person name="Saw J.H."/>
            <person name="Jorgensen S.L."/>
            <person name="Zaremba-Niedzwiedzka K."/>
            <person name="Martijn J."/>
            <person name="Lind A.E."/>
            <person name="van Eijk R."/>
            <person name="Schleper C."/>
            <person name="Guy L."/>
            <person name="Ettema T.J."/>
        </authorList>
    </citation>
    <scope>NUCLEOTIDE SEQUENCE</scope>
</reference>
<gene>
    <name evidence="2" type="ORF">LCGC14_1728930</name>
</gene>
<dbReference type="InterPro" id="IPR005913">
    <property type="entry name" value="dTDP_dehydrorham_reduct"/>
</dbReference>
<dbReference type="GO" id="GO:0019305">
    <property type="term" value="P:dTDP-rhamnose biosynthetic process"/>
    <property type="evidence" value="ECO:0007669"/>
    <property type="project" value="TreeGrafter"/>
</dbReference>
<dbReference type="NCBIfam" id="TIGR01214">
    <property type="entry name" value="rmlD"/>
    <property type="match status" value="1"/>
</dbReference>
<dbReference type="InterPro" id="IPR029903">
    <property type="entry name" value="RmlD-like-bd"/>
</dbReference>
<dbReference type="EMBL" id="LAZR01015664">
    <property type="protein sequence ID" value="KKM07937.1"/>
    <property type="molecule type" value="Genomic_DNA"/>
</dbReference>
<dbReference type="Pfam" id="PF04321">
    <property type="entry name" value="RmlD_sub_bind"/>
    <property type="match status" value="1"/>
</dbReference>
<accession>A0A0F9HXZ3</accession>